<dbReference type="SUPFAM" id="SSF54695">
    <property type="entry name" value="POZ domain"/>
    <property type="match status" value="1"/>
</dbReference>
<dbReference type="Pfam" id="PF00917">
    <property type="entry name" value="MATH"/>
    <property type="match status" value="1"/>
</dbReference>
<dbReference type="InterPro" id="IPR011333">
    <property type="entry name" value="SKP1/BTB/POZ_sf"/>
</dbReference>
<accession>A0A6A5HLW7</accession>
<dbReference type="GeneID" id="9826369"/>
<dbReference type="EMBL" id="WUAV01000002">
    <property type="protein sequence ID" value="KAF1767373.1"/>
    <property type="molecule type" value="Genomic_DNA"/>
</dbReference>
<comment type="caution">
    <text evidence="2">The sequence shown here is derived from an EMBL/GenBank/DDBJ whole genome shotgun (WGS) entry which is preliminary data.</text>
</comment>
<dbReference type="InterPro" id="IPR002083">
    <property type="entry name" value="MATH/TRAF_dom"/>
</dbReference>
<dbReference type="RefSeq" id="XP_003100122.2">
    <property type="nucleotide sequence ID" value="XM_003100074.2"/>
</dbReference>
<dbReference type="SMART" id="SM00225">
    <property type="entry name" value="BTB"/>
    <property type="match status" value="1"/>
</dbReference>
<dbReference type="CDD" id="cd01165">
    <property type="entry name" value="BTB_POZ"/>
    <property type="match status" value="1"/>
</dbReference>
<dbReference type="AlphaFoldDB" id="A0A6A5HLW7"/>
<reference evidence="2 3" key="1">
    <citation type="submission" date="2019-12" db="EMBL/GenBank/DDBJ databases">
        <title>Chromosome-level assembly of the Caenorhabditis remanei genome.</title>
        <authorList>
            <person name="Teterina A.A."/>
            <person name="Willis J.H."/>
            <person name="Phillips P.C."/>
        </authorList>
    </citation>
    <scope>NUCLEOTIDE SEQUENCE [LARGE SCALE GENOMIC DNA]</scope>
    <source>
        <strain evidence="2 3">PX506</strain>
        <tissue evidence="2">Whole organism</tissue>
    </source>
</reference>
<evidence type="ECO:0000313" key="3">
    <source>
        <dbReference type="Proteomes" id="UP000483820"/>
    </source>
</evidence>
<feature type="domain" description="BTB" evidence="1">
    <location>
        <begin position="144"/>
        <end position="202"/>
    </location>
</feature>
<evidence type="ECO:0000313" key="2">
    <source>
        <dbReference type="EMBL" id="KAF1767373.1"/>
    </source>
</evidence>
<dbReference type="PANTHER" id="PTHR22743:SF165">
    <property type="entry name" value="BTB AND MATH DOMAIN CONTAINING-RELATED"/>
    <property type="match status" value="1"/>
</dbReference>
<protein>
    <recommendedName>
        <fullName evidence="1">BTB domain-containing protein</fullName>
    </recommendedName>
</protein>
<dbReference type="PROSITE" id="PS50097">
    <property type="entry name" value="BTB"/>
    <property type="match status" value="1"/>
</dbReference>
<dbReference type="InterPro" id="IPR052664">
    <property type="entry name" value="BTB-MATH_domain_protein"/>
</dbReference>
<evidence type="ECO:0000259" key="1">
    <source>
        <dbReference type="PROSITE" id="PS50097"/>
    </source>
</evidence>
<dbReference type="Proteomes" id="UP000483820">
    <property type="component" value="Chromosome II"/>
</dbReference>
<dbReference type="Gene3D" id="3.30.710.10">
    <property type="entry name" value="Potassium Channel Kv1.1, Chain A"/>
    <property type="match status" value="1"/>
</dbReference>
<dbReference type="InterPro" id="IPR000210">
    <property type="entry name" value="BTB/POZ_dom"/>
</dbReference>
<dbReference type="Pfam" id="PF00651">
    <property type="entry name" value="BTB"/>
    <property type="match status" value="1"/>
</dbReference>
<dbReference type="KEGG" id="crq:GCK72_007332"/>
<dbReference type="PANTHER" id="PTHR22743">
    <property type="entry name" value="MEPRIN/TRAF-LIKE MATH FAMILY-C.ELEGANS"/>
    <property type="match status" value="1"/>
</dbReference>
<dbReference type="SUPFAM" id="SSF49599">
    <property type="entry name" value="TRAF domain-like"/>
    <property type="match status" value="1"/>
</dbReference>
<proteinExistence type="predicted"/>
<name>A0A6A5HLW7_CAERE</name>
<dbReference type="CTD" id="9826369"/>
<dbReference type="CDD" id="cd00121">
    <property type="entry name" value="MATH"/>
    <property type="match status" value="1"/>
</dbReference>
<dbReference type="SMART" id="SM00061">
    <property type="entry name" value="MATH"/>
    <property type="match status" value="1"/>
</dbReference>
<organism evidence="2 3">
    <name type="scientific">Caenorhabditis remanei</name>
    <name type="common">Caenorhabditis vulgaris</name>
    <dbReference type="NCBI Taxonomy" id="31234"/>
    <lineage>
        <taxon>Eukaryota</taxon>
        <taxon>Metazoa</taxon>
        <taxon>Ecdysozoa</taxon>
        <taxon>Nematoda</taxon>
        <taxon>Chromadorea</taxon>
        <taxon>Rhabditida</taxon>
        <taxon>Rhabditina</taxon>
        <taxon>Rhabditomorpha</taxon>
        <taxon>Rhabditoidea</taxon>
        <taxon>Rhabditidae</taxon>
        <taxon>Peloderinae</taxon>
        <taxon>Caenorhabditis</taxon>
    </lineage>
</organism>
<gene>
    <name evidence="2" type="ORF">GCK72_007332</name>
</gene>
<sequence>MSEANEKRFVIKHVFKNVGSIKGGETVYGSTKEHFGYNWTLGMLWDMPSLTNYIKLMCEKVPNDSTWSIETTINSEMHSKMGKESEIHKFSATSTSEVILIEIYWDDLKKYVVNNHLEVEINVKINEIKKEKLRNFDESMKEFSDVVLIVEDERFYVSKLFLASHCTYFNSLFFGKFGEADKSEVEIKEIQAEDFQNFLELINGESFVDDYTVNGLLQLADFFDSKTTLRRCEEFLMNSTKKSLREKVGLAIKYNIDKLKEKCISSMKTVDEVHSVLLEVSSQVADSVWKELLMKTLSFSK</sequence>